<dbReference type="Proteomes" id="UP000007882">
    <property type="component" value="Chromosome"/>
</dbReference>
<name>I0HA33_ACTM4</name>
<dbReference type="STRING" id="512565.AMIS_46500"/>
<accession>I0HA33</accession>
<keyword evidence="2" id="KW-1185">Reference proteome</keyword>
<dbReference type="RefSeq" id="WP_014444759.1">
    <property type="nucleotide sequence ID" value="NC_017093.1"/>
</dbReference>
<dbReference type="PATRIC" id="fig|512565.3.peg.4635"/>
<dbReference type="HOGENOM" id="CLU_2875592_0_0_11"/>
<dbReference type="EMBL" id="AP012319">
    <property type="protein sequence ID" value="BAL89870.1"/>
    <property type="molecule type" value="Genomic_DNA"/>
</dbReference>
<dbReference type="AlphaFoldDB" id="I0HA33"/>
<evidence type="ECO:0000313" key="1">
    <source>
        <dbReference type="EMBL" id="BAL89870.1"/>
    </source>
</evidence>
<reference evidence="1 2" key="1">
    <citation type="submission" date="2012-02" db="EMBL/GenBank/DDBJ databases">
        <title>Complete genome sequence of Actinoplanes missouriensis 431 (= NBRC 102363).</title>
        <authorList>
            <person name="Ohnishi Y."/>
            <person name="Ishikawa J."/>
            <person name="Sekine M."/>
            <person name="Hosoyama A."/>
            <person name="Harada T."/>
            <person name="Narita H."/>
            <person name="Hata T."/>
            <person name="Konno Y."/>
            <person name="Tutikane K."/>
            <person name="Fujita N."/>
            <person name="Horinouchi S."/>
            <person name="Hayakawa M."/>
        </authorList>
    </citation>
    <scope>NUCLEOTIDE SEQUENCE [LARGE SCALE GENOMIC DNA]</scope>
    <source>
        <strain evidence="2">ATCC 14538 / DSM 43046 / CBS 188.64 / JCM 3121 / NBRC 102363 / NCIMB 12654 / NRRL B-3342 / UNCC 431</strain>
    </source>
</reference>
<dbReference type="KEGG" id="ams:AMIS_46500"/>
<protein>
    <submittedName>
        <fullName evidence="1">Uncharacterized protein</fullName>
    </submittedName>
</protein>
<proteinExistence type="predicted"/>
<organism evidence="1 2">
    <name type="scientific">Actinoplanes missouriensis (strain ATCC 14538 / DSM 43046 / CBS 188.64 / JCM 3121 / NBRC 102363 / NCIMB 12654 / NRRL B-3342 / UNCC 431)</name>
    <dbReference type="NCBI Taxonomy" id="512565"/>
    <lineage>
        <taxon>Bacteria</taxon>
        <taxon>Bacillati</taxon>
        <taxon>Actinomycetota</taxon>
        <taxon>Actinomycetes</taxon>
        <taxon>Micromonosporales</taxon>
        <taxon>Micromonosporaceae</taxon>
        <taxon>Actinoplanes</taxon>
    </lineage>
</organism>
<sequence length="63" mass="6949">MFEFIGPILGSVARMPDPCPECHGYLRHDDDCPRVDVALAGSEGKRNGPVIRAADAVLRRLMR</sequence>
<gene>
    <name evidence="1" type="ordered locus">AMIS_46500</name>
</gene>
<evidence type="ECO:0000313" key="2">
    <source>
        <dbReference type="Proteomes" id="UP000007882"/>
    </source>
</evidence>